<keyword evidence="2" id="KW-1185">Reference proteome</keyword>
<protein>
    <recommendedName>
        <fullName evidence="3">Esterase lipase</fullName>
    </recommendedName>
</protein>
<accession>A0A1L6XCW7</accession>
<evidence type="ECO:0000313" key="2">
    <source>
        <dbReference type="Proteomes" id="UP000185499"/>
    </source>
</evidence>
<evidence type="ECO:0000313" key="1">
    <source>
        <dbReference type="EMBL" id="APT18799.1"/>
    </source>
</evidence>
<dbReference type="SUPFAM" id="SSF53474">
    <property type="entry name" value="alpha/beta-Hydrolases"/>
    <property type="match status" value="1"/>
</dbReference>
<dbReference type="Gene3D" id="3.40.50.1820">
    <property type="entry name" value="alpha/beta hydrolase"/>
    <property type="match status" value="1"/>
</dbReference>
<organism evidence="1 2">
    <name type="scientific">Amylolactobacillus amylophilus DSM 20533 = JCM 1125</name>
    <dbReference type="NCBI Taxonomy" id="1423721"/>
    <lineage>
        <taxon>Bacteria</taxon>
        <taxon>Bacillati</taxon>
        <taxon>Bacillota</taxon>
        <taxon>Bacilli</taxon>
        <taxon>Lactobacillales</taxon>
        <taxon>Lactobacillaceae</taxon>
        <taxon>Amylolactobacillus</taxon>
    </lineage>
</organism>
<gene>
    <name evidence="1" type="ORF">LA20533_05790</name>
</gene>
<dbReference type="Proteomes" id="UP000185499">
    <property type="component" value="Chromosome"/>
</dbReference>
<dbReference type="InterPro" id="IPR029058">
    <property type="entry name" value="AB_hydrolase_fold"/>
</dbReference>
<reference evidence="1 2" key="1">
    <citation type="submission" date="2016-12" db="EMBL/GenBank/DDBJ databases">
        <title>The whole genome sequencing and assembly of Lactobacillus amylophilus DSM 20533T strain.</title>
        <authorList>
            <person name="Lee Y.-J."/>
            <person name="Yi H."/>
            <person name="Bahn Y.-S."/>
            <person name="Kim J.F."/>
            <person name="Lee D.-W."/>
        </authorList>
    </citation>
    <scope>NUCLEOTIDE SEQUENCE [LARGE SCALE GENOMIC DNA]</scope>
    <source>
        <strain evidence="1 2">DSM 20533</strain>
    </source>
</reference>
<evidence type="ECO:0008006" key="3">
    <source>
        <dbReference type="Google" id="ProtNLM"/>
    </source>
</evidence>
<sequence>MTDMDQVVAWVRQRFTINIIKVIGGSAVGNMAVELAIKYGFAAVSLSGILDIDGWLQEHKNVVAQPDTTQDFTNAASATINQAGADDAFYKWFIMNYLNQNLELAEAATAYHRVNEGTGSMLLVNSLNEFVPTSGVLQLAARLAQMHVPVSTIWLAGTQHAKGYLAQVWPVVRDFLLAQ</sequence>
<dbReference type="KEGG" id="lah:LA20533_05790"/>
<dbReference type="EMBL" id="CP018888">
    <property type="protein sequence ID" value="APT18799.1"/>
    <property type="molecule type" value="Genomic_DNA"/>
</dbReference>
<name>A0A1L6XCW7_9LACO</name>
<dbReference type="AlphaFoldDB" id="A0A1L6XCW7"/>
<proteinExistence type="predicted"/>